<proteinExistence type="predicted"/>
<feature type="transmembrane region" description="Helical" evidence="1">
    <location>
        <begin position="81"/>
        <end position="103"/>
    </location>
</feature>
<dbReference type="EMBL" id="JAVFHQ010000030">
    <property type="protein sequence ID" value="KAK4543662.1"/>
    <property type="molecule type" value="Genomic_DNA"/>
</dbReference>
<feature type="domain" description="Rhodopsin" evidence="2">
    <location>
        <begin position="5"/>
        <end position="182"/>
    </location>
</feature>
<evidence type="ECO:0000256" key="1">
    <source>
        <dbReference type="SAM" id="Phobius"/>
    </source>
</evidence>
<keyword evidence="1" id="KW-0472">Membrane</keyword>
<feature type="transmembrane region" description="Helical" evidence="1">
    <location>
        <begin position="115"/>
        <end position="137"/>
    </location>
</feature>
<evidence type="ECO:0000313" key="4">
    <source>
        <dbReference type="Proteomes" id="UP001324427"/>
    </source>
</evidence>
<accession>A0AAV9JFH6</accession>
<dbReference type="Pfam" id="PF20684">
    <property type="entry name" value="Fung_rhodopsin"/>
    <property type="match status" value="1"/>
</dbReference>
<dbReference type="PANTHER" id="PTHR39614:SF2">
    <property type="entry name" value="INTEGRAL MEMBRANE PROTEIN"/>
    <property type="match status" value="1"/>
</dbReference>
<keyword evidence="1" id="KW-0812">Transmembrane</keyword>
<comment type="caution">
    <text evidence="3">The sequence shown here is derived from an EMBL/GenBank/DDBJ whole genome shotgun (WGS) entry which is preliminary data.</text>
</comment>
<feature type="transmembrane region" description="Helical" evidence="1">
    <location>
        <begin position="6"/>
        <end position="27"/>
    </location>
</feature>
<keyword evidence="1" id="KW-1133">Transmembrane helix</keyword>
<evidence type="ECO:0000259" key="2">
    <source>
        <dbReference type="Pfam" id="PF20684"/>
    </source>
</evidence>
<keyword evidence="4" id="KW-1185">Reference proteome</keyword>
<sequence length="280" mass="30645">MPAGYASDILFIAAVALSKVAVALLILRLTSSKAHILTAHIMTVLTATWGVASLLAIAIRYRSLQPWDMQDLNNAAGVARAWIGIGTVGLLLDLMTVIFPVFLVHDLQMPLVSKLTVIVGFAFRLPASVITILRLVYMDNILVAQHGEETTWTALAPVIYQQIELHFSIIAATVPCMRLFLKNFNTGYLGTTADQVDPTATMAGTKGSNSYAMSTVRSRHMDSQNRDQQIGGDIRLRPDVNMVTSKINHETSSERGSVTSDGSDKIIIRKTVQVDWGHKR</sequence>
<dbReference type="PANTHER" id="PTHR39614">
    <property type="entry name" value="INTEGRAL MEMBRANE PROTEIN"/>
    <property type="match status" value="1"/>
</dbReference>
<dbReference type="Proteomes" id="UP001324427">
    <property type="component" value="Unassembled WGS sequence"/>
</dbReference>
<name>A0AAV9JFH6_9PEZI</name>
<evidence type="ECO:0000313" key="3">
    <source>
        <dbReference type="EMBL" id="KAK4543662.1"/>
    </source>
</evidence>
<dbReference type="InterPro" id="IPR049326">
    <property type="entry name" value="Rhodopsin_dom_fungi"/>
</dbReference>
<organism evidence="3 4">
    <name type="scientific">Oleoguttula mirabilis</name>
    <dbReference type="NCBI Taxonomy" id="1507867"/>
    <lineage>
        <taxon>Eukaryota</taxon>
        <taxon>Fungi</taxon>
        <taxon>Dikarya</taxon>
        <taxon>Ascomycota</taxon>
        <taxon>Pezizomycotina</taxon>
        <taxon>Dothideomycetes</taxon>
        <taxon>Dothideomycetidae</taxon>
        <taxon>Mycosphaerellales</taxon>
        <taxon>Teratosphaeriaceae</taxon>
        <taxon>Oleoguttula</taxon>
    </lineage>
</organism>
<feature type="transmembrane region" description="Helical" evidence="1">
    <location>
        <begin position="39"/>
        <end position="61"/>
    </location>
</feature>
<reference evidence="3 4" key="1">
    <citation type="submission" date="2021-11" db="EMBL/GenBank/DDBJ databases">
        <title>Black yeast isolated from Biological Soil Crust.</title>
        <authorList>
            <person name="Kurbessoian T."/>
        </authorList>
    </citation>
    <scope>NUCLEOTIDE SEQUENCE [LARGE SCALE GENOMIC DNA]</scope>
    <source>
        <strain evidence="3 4">CCFEE 5522</strain>
    </source>
</reference>
<gene>
    <name evidence="3" type="ORF">LTR36_005307</name>
</gene>
<protein>
    <recommendedName>
        <fullName evidence="2">Rhodopsin domain-containing protein</fullName>
    </recommendedName>
</protein>
<dbReference type="AlphaFoldDB" id="A0AAV9JFH6"/>